<dbReference type="Proteomes" id="UP000054477">
    <property type="component" value="Unassembled WGS sequence"/>
</dbReference>
<organism evidence="2 3">
    <name type="scientific">Laccaria amethystina LaAM-08-1</name>
    <dbReference type="NCBI Taxonomy" id="1095629"/>
    <lineage>
        <taxon>Eukaryota</taxon>
        <taxon>Fungi</taxon>
        <taxon>Dikarya</taxon>
        <taxon>Basidiomycota</taxon>
        <taxon>Agaricomycotina</taxon>
        <taxon>Agaricomycetes</taxon>
        <taxon>Agaricomycetidae</taxon>
        <taxon>Agaricales</taxon>
        <taxon>Agaricineae</taxon>
        <taxon>Hydnangiaceae</taxon>
        <taxon>Laccaria</taxon>
    </lineage>
</organism>
<feature type="region of interest" description="Disordered" evidence="1">
    <location>
        <begin position="67"/>
        <end position="98"/>
    </location>
</feature>
<name>A0A0C9XP56_9AGAR</name>
<evidence type="ECO:0000313" key="2">
    <source>
        <dbReference type="EMBL" id="KIJ99351.1"/>
    </source>
</evidence>
<reference evidence="2 3" key="1">
    <citation type="submission" date="2014-04" db="EMBL/GenBank/DDBJ databases">
        <authorList>
            <consortium name="DOE Joint Genome Institute"/>
            <person name="Kuo A."/>
            <person name="Kohler A."/>
            <person name="Nagy L.G."/>
            <person name="Floudas D."/>
            <person name="Copeland A."/>
            <person name="Barry K.W."/>
            <person name="Cichocki N."/>
            <person name="Veneault-Fourrey C."/>
            <person name="LaButti K."/>
            <person name="Lindquist E.A."/>
            <person name="Lipzen A."/>
            <person name="Lundell T."/>
            <person name="Morin E."/>
            <person name="Murat C."/>
            <person name="Sun H."/>
            <person name="Tunlid A."/>
            <person name="Henrissat B."/>
            <person name="Grigoriev I.V."/>
            <person name="Hibbett D.S."/>
            <person name="Martin F."/>
            <person name="Nordberg H.P."/>
            <person name="Cantor M.N."/>
            <person name="Hua S.X."/>
        </authorList>
    </citation>
    <scope>NUCLEOTIDE SEQUENCE [LARGE SCALE GENOMIC DNA]</scope>
    <source>
        <strain evidence="2 3">LaAM-08-1</strain>
    </source>
</reference>
<reference evidence="3" key="2">
    <citation type="submission" date="2015-01" db="EMBL/GenBank/DDBJ databases">
        <title>Evolutionary Origins and Diversification of the Mycorrhizal Mutualists.</title>
        <authorList>
            <consortium name="DOE Joint Genome Institute"/>
            <consortium name="Mycorrhizal Genomics Consortium"/>
            <person name="Kohler A."/>
            <person name="Kuo A."/>
            <person name="Nagy L.G."/>
            <person name="Floudas D."/>
            <person name="Copeland A."/>
            <person name="Barry K.W."/>
            <person name="Cichocki N."/>
            <person name="Veneault-Fourrey C."/>
            <person name="LaButti K."/>
            <person name="Lindquist E.A."/>
            <person name="Lipzen A."/>
            <person name="Lundell T."/>
            <person name="Morin E."/>
            <person name="Murat C."/>
            <person name="Riley R."/>
            <person name="Ohm R."/>
            <person name="Sun H."/>
            <person name="Tunlid A."/>
            <person name="Henrissat B."/>
            <person name="Grigoriev I.V."/>
            <person name="Hibbett D.S."/>
            <person name="Martin F."/>
        </authorList>
    </citation>
    <scope>NUCLEOTIDE SEQUENCE [LARGE SCALE GENOMIC DNA]</scope>
    <source>
        <strain evidence="3">LaAM-08-1</strain>
    </source>
</reference>
<dbReference type="EMBL" id="KN838648">
    <property type="protein sequence ID" value="KIJ99351.1"/>
    <property type="molecule type" value="Genomic_DNA"/>
</dbReference>
<dbReference type="OrthoDB" id="2608976at2759"/>
<dbReference type="AlphaFoldDB" id="A0A0C9XP56"/>
<keyword evidence="3" id="KW-1185">Reference proteome</keyword>
<evidence type="ECO:0000313" key="3">
    <source>
        <dbReference type="Proteomes" id="UP000054477"/>
    </source>
</evidence>
<gene>
    <name evidence="2" type="ORF">K443DRAFT_173362</name>
</gene>
<dbReference type="HOGENOM" id="CLU_169130_0_0_1"/>
<evidence type="ECO:0000256" key="1">
    <source>
        <dbReference type="SAM" id="MobiDB-lite"/>
    </source>
</evidence>
<accession>A0A0C9XP56</accession>
<proteinExistence type="predicted"/>
<protein>
    <submittedName>
        <fullName evidence="2">Uncharacterized protein</fullName>
    </submittedName>
</protein>
<sequence>MSDGAGLCCTFCCLGGEAGLATWCNTQTFGAGGCPCCRNRVNGCCGSCCNDSFDEDAFDKKVRKDLENTRDPNAPADSSSLQLAPSGDMKVPQSSSGE</sequence>